<feature type="region of interest" description="Disordered" evidence="4">
    <location>
        <begin position="89"/>
        <end position="110"/>
    </location>
</feature>
<gene>
    <name evidence="6" type="ORF">PHLGIDRAFT_105153</name>
</gene>
<evidence type="ECO:0000256" key="2">
    <source>
        <dbReference type="ARBA" id="ARBA00022737"/>
    </source>
</evidence>
<dbReference type="Pfam" id="PF12937">
    <property type="entry name" value="F-box-like"/>
    <property type="match status" value="1"/>
</dbReference>
<dbReference type="Gene3D" id="1.20.1280.50">
    <property type="match status" value="1"/>
</dbReference>
<dbReference type="CDD" id="cd00200">
    <property type="entry name" value="WD40"/>
    <property type="match status" value="1"/>
</dbReference>
<dbReference type="InterPro" id="IPR050349">
    <property type="entry name" value="WD_LIS1/nudF_dynein_reg"/>
</dbReference>
<dbReference type="AlphaFoldDB" id="A0A0C3SBC1"/>
<dbReference type="Proteomes" id="UP000053257">
    <property type="component" value="Unassembled WGS sequence"/>
</dbReference>
<dbReference type="InterPro" id="IPR001810">
    <property type="entry name" value="F-box_dom"/>
</dbReference>
<dbReference type="PROSITE" id="PS00678">
    <property type="entry name" value="WD_REPEATS_1"/>
    <property type="match status" value="3"/>
</dbReference>
<protein>
    <recommendedName>
        <fullName evidence="5">F-box domain-containing protein</fullName>
    </recommendedName>
</protein>
<dbReference type="SUPFAM" id="SSF81383">
    <property type="entry name" value="F-box domain"/>
    <property type="match status" value="1"/>
</dbReference>
<accession>A0A0C3SBC1</accession>
<dbReference type="Gene3D" id="2.130.10.10">
    <property type="entry name" value="YVTN repeat-like/Quinoprotein amine dehydrogenase"/>
    <property type="match status" value="2"/>
</dbReference>
<dbReference type="OrthoDB" id="19711at2759"/>
<evidence type="ECO:0000313" key="7">
    <source>
        <dbReference type="Proteomes" id="UP000053257"/>
    </source>
</evidence>
<dbReference type="SUPFAM" id="SSF50978">
    <property type="entry name" value="WD40 repeat-like"/>
    <property type="match status" value="1"/>
</dbReference>
<dbReference type="SMART" id="SM00256">
    <property type="entry name" value="FBOX"/>
    <property type="match status" value="1"/>
</dbReference>
<dbReference type="PANTHER" id="PTHR44129">
    <property type="entry name" value="WD REPEAT-CONTAINING PROTEIN POP1"/>
    <property type="match status" value="1"/>
</dbReference>
<dbReference type="PROSITE" id="PS50294">
    <property type="entry name" value="WD_REPEATS_REGION"/>
    <property type="match status" value="2"/>
</dbReference>
<dbReference type="InterPro" id="IPR001680">
    <property type="entry name" value="WD40_rpt"/>
</dbReference>
<reference evidence="6 7" key="1">
    <citation type="journal article" date="2014" name="PLoS Genet.">
        <title>Analysis of the Phlebiopsis gigantea genome, transcriptome and secretome provides insight into its pioneer colonization strategies of wood.</title>
        <authorList>
            <person name="Hori C."/>
            <person name="Ishida T."/>
            <person name="Igarashi K."/>
            <person name="Samejima M."/>
            <person name="Suzuki H."/>
            <person name="Master E."/>
            <person name="Ferreira P."/>
            <person name="Ruiz-Duenas F.J."/>
            <person name="Held B."/>
            <person name="Canessa P."/>
            <person name="Larrondo L.F."/>
            <person name="Schmoll M."/>
            <person name="Druzhinina I.S."/>
            <person name="Kubicek C.P."/>
            <person name="Gaskell J.A."/>
            <person name="Kersten P."/>
            <person name="St John F."/>
            <person name="Glasner J."/>
            <person name="Sabat G."/>
            <person name="Splinter BonDurant S."/>
            <person name="Syed K."/>
            <person name="Yadav J."/>
            <person name="Mgbeahuruike A.C."/>
            <person name="Kovalchuk A."/>
            <person name="Asiegbu F.O."/>
            <person name="Lackner G."/>
            <person name="Hoffmeister D."/>
            <person name="Rencoret J."/>
            <person name="Gutierrez A."/>
            <person name="Sun H."/>
            <person name="Lindquist E."/>
            <person name="Barry K."/>
            <person name="Riley R."/>
            <person name="Grigoriev I.V."/>
            <person name="Henrissat B."/>
            <person name="Kues U."/>
            <person name="Berka R.M."/>
            <person name="Martinez A.T."/>
            <person name="Covert S.F."/>
            <person name="Blanchette R.A."/>
            <person name="Cullen D."/>
        </authorList>
    </citation>
    <scope>NUCLEOTIDE SEQUENCE [LARGE SCALE GENOMIC DNA]</scope>
    <source>
        <strain evidence="6 7">11061_1 CR5-6</strain>
    </source>
</reference>
<name>A0A0C3SBC1_PHLG1</name>
<keyword evidence="7" id="KW-1185">Reference proteome</keyword>
<dbReference type="InterPro" id="IPR015943">
    <property type="entry name" value="WD40/YVTN_repeat-like_dom_sf"/>
</dbReference>
<feature type="repeat" description="WD" evidence="3">
    <location>
        <begin position="334"/>
        <end position="373"/>
    </location>
</feature>
<dbReference type="PROSITE" id="PS50082">
    <property type="entry name" value="WD_REPEATS_2"/>
    <property type="match status" value="4"/>
</dbReference>
<feature type="domain" description="F-box" evidence="5">
    <location>
        <begin position="26"/>
        <end position="72"/>
    </location>
</feature>
<dbReference type="PRINTS" id="PR00320">
    <property type="entry name" value="GPROTEINBRPT"/>
</dbReference>
<evidence type="ECO:0000256" key="4">
    <source>
        <dbReference type="SAM" id="MobiDB-lite"/>
    </source>
</evidence>
<dbReference type="InterPro" id="IPR036047">
    <property type="entry name" value="F-box-like_dom_sf"/>
</dbReference>
<evidence type="ECO:0000259" key="5">
    <source>
        <dbReference type="PROSITE" id="PS50181"/>
    </source>
</evidence>
<dbReference type="SMART" id="SM00320">
    <property type="entry name" value="WD40"/>
    <property type="match status" value="7"/>
</dbReference>
<sequence>MINLLASMPRSSIANIQARLVPLLRLDVLGLLPDEVALQVLSHLPWRALINCFGVCRRWRALASDASLWRALCQGRKWEWRKGMPSRAGAEHYSVSGDSDDEGMGDEEEDDVVEQMLLDDSGFTSMAVTREATQASTSHSHIIKAWHTQGRHHMRTRLPIPTIFRHPYSPSLLKPDYKHLFATHIRLRNRFLSASYSLSTLQTRGATNGHSNTIYCLQLYTYPDTGVQVLFTGSKDTSIREWDMATGTVRRVIQGVHGGSVLSICAFNGLLASGGSDRTVVVWDLATGQPVRVIRDHEDSVLCVRFNEHRLVSCSKDRTLRTYLLPDFTPQFRLEDHRAAVNAISMSEKIIVSGSGDRSMKIWNAETGELVRTFENHHGRGLAAIDFEFPYVLSGSSDKHLRLVDITTDRGWSTSPEMDETATARAARGDVCQTCGSIPQAGRLAQKTHEDLVRSVVLNTDFVVSGSYDHTVKVWDRETGTLVADLAGGHIGRIFCVGFDHSKIVSCGEDQRICVWDFSHGIDTSFVKLQ</sequence>
<dbReference type="InterPro" id="IPR036322">
    <property type="entry name" value="WD40_repeat_dom_sf"/>
</dbReference>
<evidence type="ECO:0000313" key="6">
    <source>
        <dbReference type="EMBL" id="KIP07795.1"/>
    </source>
</evidence>
<dbReference type="HOGENOM" id="CLU_000288_103_6_1"/>
<feature type="repeat" description="WD" evidence="3">
    <location>
        <begin position="207"/>
        <end position="252"/>
    </location>
</feature>
<feature type="repeat" description="WD" evidence="3">
    <location>
        <begin position="270"/>
        <end position="293"/>
    </location>
</feature>
<dbReference type="InterPro" id="IPR019775">
    <property type="entry name" value="WD40_repeat_CS"/>
</dbReference>
<dbReference type="InterPro" id="IPR020472">
    <property type="entry name" value="WD40_PAC1"/>
</dbReference>
<dbReference type="PROSITE" id="PS50181">
    <property type="entry name" value="FBOX"/>
    <property type="match status" value="1"/>
</dbReference>
<feature type="compositionally biased region" description="Acidic residues" evidence="4">
    <location>
        <begin position="98"/>
        <end position="110"/>
    </location>
</feature>
<keyword evidence="2" id="KW-0677">Repeat</keyword>
<dbReference type="Pfam" id="PF00400">
    <property type="entry name" value="WD40"/>
    <property type="match status" value="6"/>
</dbReference>
<proteinExistence type="predicted"/>
<keyword evidence="1 3" id="KW-0853">WD repeat</keyword>
<evidence type="ECO:0000256" key="1">
    <source>
        <dbReference type="ARBA" id="ARBA00022574"/>
    </source>
</evidence>
<feature type="repeat" description="WD" evidence="3">
    <location>
        <begin position="446"/>
        <end position="485"/>
    </location>
</feature>
<evidence type="ECO:0000256" key="3">
    <source>
        <dbReference type="PROSITE-ProRule" id="PRU00221"/>
    </source>
</evidence>
<organism evidence="6 7">
    <name type="scientific">Phlebiopsis gigantea (strain 11061_1 CR5-6)</name>
    <name type="common">White-rot fungus</name>
    <name type="synonym">Peniophora gigantea</name>
    <dbReference type="NCBI Taxonomy" id="745531"/>
    <lineage>
        <taxon>Eukaryota</taxon>
        <taxon>Fungi</taxon>
        <taxon>Dikarya</taxon>
        <taxon>Basidiomycota</taxon>
        <taxon>Agaricomycotina</taxon>
        <taxon>Agaricomycetes</taxon>
        <taxon>Polyporales</taxon>
        <taxon>Phanerochaetaceae</taxon>
        <taxon>Phlebiopsis</taxon>
    </lineage>
</organism>
<dbReference type="EMBL" id="KN840490">
    <property type="protein sequence ID" value="KIP07795.1"/>
    <property type="molecule type" value="Genomic_DNA"/>
</dbReference>
<dbReference type="STRING" id="745531.A0A0C3SBC1"/>